<dbReference type="PANTHER" id="PTHR34663:SF11">
    <property type="entry name" value="DERMOKINE-LIKE"/>
    <property type="match status" value="1"/>
</dbReference>
<dbReference type="GO" id="GO:0045087">
    <property type="term" value="P:innate immune response"/>
    <property type="evidence" value="ECO:0007669"/>
    <property type="project" value="InterPro"/>
</dbReference>
<accession>A0AAU9RU52</accession>
<evidence type="ECO:0000313" key="2">
    <source>
        <dbReference type="EMBL" id="CAH2050220.1"/>
    </source>
</evidence>
<keyword evidence="3" id="KW-1185">Reference proteome</keyword>
<dbReference type="AlphaFoldDB" id="A0AAU9RU52"/>
<name>A0AAU9RU52_THLAR</name>
<evidence type="ECO:0000313" key="3">
    <source>
        <dbReference type="Proteomes" id="UP000836841"/>
    </source>
</evidence>
<gene>
    <name evidence="2" type="ORF">TAV2_LOCUS8511</name>
</gene>
<sequence length="215" mass="22507">MDHQADFLSSKAERTRPFCSLFSLISSSRFCKLNFLLINFDFLILQIHAASLSALAICLLLLGSSCFVATARPLNDAERGSSINEAIESIFEGFYIGAIKTGGPTPRGKGHGLIPGQALGGIKSSGGPSPRGEGHAFANNAQALGGIKNSGPSPGGDGHEFANARIFGGIKDSGPSSGGDGHRFANAQTLGVSKTLVQAPEEMDMNLPMLRFLEE</sequence>
<reference evidence="2 3" key="1">
    <citation type="submission" date="2022-03" db="EMBL/GenBank/DDBJ databases">
        <authorList>
            <person name="Nunn A."/>
            <person name="Chopra R."/>
            <person name="Nunn A."/>
            <person name="Contreras Garrido A."/>
        </authorList>
    </citation>
    <scope>NUCLEOTIDE SEQUENCE [LARGE SCALE GENOMIC DNA]</scope>
</reference>
<dbReference type="GO" id="GO:0050793">
    <property type="term" value="P:regulation of developmental process"/>
    <property type="evidence" value="ECO:0007669"/>
    <property type="project" value="InterPro"/>
</dbReference>
<dbReference type="InterPro" id="IPR044700">
    <property type="entry name" value="PIP2/PIPL1"/>
</dbReference>
<keyword evidence="1" id="KW-0472">Membrane</keyword>
<keyword evidence="1" id="KW-1133">Transmembrane helix</keyword>
<evidence type="ECO:0000256" key="1">
    <source>
        <dbReference type="SAM" id="Phobius"/>
    </source>
</evidence>
<comment type="caution">
    <text evidence="2">The sequence shown here is derived from an EMBL/GenBank/DDBJ whole genome shotgun (WGS) entry which is preliminary data.</text>
</comment>
<keyword evidence="1" id="KW-0812">Transmembrane</keyword>
<proteinExistence type="predicted"/>
<dbReference type="PANTHER" id="PTHR34663">
    <property type="entry name" value="OS06G0637400 PROTEIN"/>
    <property type="match status" value="1"/>
</dbReference>
<dbReference type="Proteomes" id="UP000836841">
    <property type="component" value="Unassembled WGS sequence"/>
</dbReference>
<dbReference type="EMBL" id="CAJVSB020000382">
    <property type="protein sequence ID" value="CAH2050220.1"/>
    <property type="molecule type" value="Genomic_DNA"/>
</dbReference>
<organism evidence="2 3">
    <name type="scientific">Thlaspi arvense</name>
    <name type="common">Field penny-cress</name>
    <dbReference type="NCBI Taxonomy" id="13288"/>
    <lineage>
        <taxon>Eukaryota</taxon>
        <taxon>Viridiplantae</taxon>
        <taxon>Streptophyta</taxon>
        <taxon>Embryophyta</taxon>
        <taxon>Tracheophyta</taxon>
        <taxon>Spermatophyta</taxon>
        <taxon>Magnoliopsida</taxon>
        <taxon>eudicotyledons</taxon>
        <taxon>Gunneridae</taxon>
        <taxon>Pentapetalae</taxon>
        <taxon>rosids</taxon>
        <taxon>malvids</taxon>
        <taxon>Brassicales</taxon>
        <taxon>Brassicaceae</taxon>
        <taxon>Thlaspideae</taxon>
        <taxon>Thlaspi</taxon>
    </lineage>
</organism>
<evidence type="ECO:0008006" key="4">
    <source>
        <dbReference type="Google" id="ProtNLM"/>
    </source>
</evidence>
<feature type="transmembrane region" description="Helical" evidence="1">
    <location>
        <begin position="42"/>
        <end position="62"/>
    </location>
</feature>
<protein>
    <recommendedName>
        <fullName evidence="4">Glycine-rich protein</fullName>
    </recommendedName>
</protein>